<gene>
    <name evidence="1" type="ORF">FN960_11340</name>
</gene>
<proteinExistence type="predicted"/>
<comment type="caution">
    <text evidence="1">The sequence shown here is derived from an EMBL/GenBank/DDBJ whole genome shotgun (WGS) entry which is preliminary data.</text>
</comment>
<evidence type="ECO:0000313" key="1">
    <source>
        <dbReference type="EMBL" id="TSB46393.1"/>
    </source>
</evidence>
<dbReference type="OrthoDB" id="2351076at2"/>
<dbReference type="RefSeq" id="WP_143848840.1">
    <property type="nucleotide sequence ID" value="NZ_VLXZ01000006.1"/>
</dbReference>
<evidence type="ECO:0008006" key="3">
    <source>
        <dbReference type="Google" id="ProtNLM"/>
    </source>
</evidence>
<accession>A0A553ZY69</accession>
<evidence type="ECO:0000313" key="2">
    <source>
        <dbReference type="Proteomes" id="UP000318521"/>
    </source>
</evidence>
<reference evidence="1 2" key="1">
    <citation type="submission" date="2019-07" db="EMBL/GenBank/DDBJ databases">
        <authorList>
            <person name="Park Y.J."/>
            <person name="Jeong S.E."/>
            <person name="Jung H.S."/>
        </authorList>
    </citation>
    <scope>NUCLEOTIDE SEQUENCE [LARGE SCALE GENOMIC DNA]</scope>
    <source>
        <strain evidence="2">P16(2019)</strain>
    </source>
</reference>
<organism evidence="1 2">
    <name type="scientific">Alkalicoccobacillus porphyridii</name>
    <dbReference type="NCBI Taxonomy" id="2597270"/>
    <lineage>
        <taxon>Bacteria</taxon>
        <taxon>Bacillati</taxon>
        <taxon>Bacillota</taxon>
        <taxon>Bacilli</taxon>
        <taxon>Bacillales</taxon>
        <taxon>Bacillaceae</taxon>
        <taxon>Alkalicoccobacillus</taxon>
    </lineage>
</organism>
<sequence>MVDIQSLRTNIKHANAQKPVLSLQTGQLITGKVLKHFPDQLASISIRGMTVMAKLETPVAAGSSYWFLVQQGNMLPTLKIMQPDSDNALLKTDDFAQGKWTSSNEAAMLLRSMRESAIPFTSKQLEEGVSLLKQFGSKELPIIGRMIQEQLPLTPSVLQAIRSIDGTEGLSKTLSTLIQAQNRNGEGEALHSIQNLLQRAQGPDVSSPINEVLRIIIDSTSDQELKQAAVRILSRLGWPDITNTTQPDELMEQWRARSGPSLTPDFKQLLLHTNDQRTLMERWPSVVTQQLLPKEREVMQAAIKHSVSDTVLSEGKPIPFAKQLQQIIQLTGYQHEADITAGKQSTSTLKAALGQLLSEAASPEVRALAESALHKITGYQIQSLQSDSLVHLVAQFPLKLGEYQTDMTLQYQGKKKEDGNVDPNHCKLLFFLTLEHLRETMVEVTIQQRIAHVSITTNQEKPVMLMSLLEPVLKASLHKADYQLSTISWTMWSDNKKMTRSPQPSTQMDYQGLDIRI</sequence>
<name>A0A553ZY69_9BACI</name>
<keyword evidence="2" id="KW-1185">Reference proteome</keyword>
<dbReference type="Proteomes" id="UP000318521">
    <property type="component" value="Unassembled WGS sequence"/>
</dbReference>
<dbReference type="AlphaFoldDB" id="A0A553ZY69"/>
<protein>
    <recommendedName>
        <fullName evidence="3">Flagellar hook-length control protein FliK</fullName>
    </recommendedName>
</protein>
<dbReference type="EMBL" id="VLXZ01000006">
    <property type="protein sequence ID" value="TSB46393.1"/>
    <property type="molecule type" value="Genomic_DNA"/>
</dbReference>